<evidence type="ECO:0000256" key="2">
    <source>
        <dbReference type="ARBA" id="ARBA00022801"/>
    </source>
</evidence>
<keyword evidence="1" id="KW-0547">Nucleotide-binding</keyword>
<evidence type="ECO:0000259" key="5">
    <source>
        <dbReference type="Pfam" id="PF00580"/>
    </source>
</evidence>
<evidence type="ECO:0000313" key="6">
    <source>
        <dbReference type="EMBL" id="WGL95108.1"/>
    </source>
</evidence>
<dbReference type="GO" id="GO:0016787">
    <property type="term" value="F:hydrolase activity"/>
    <property type="evidence" value="ECO:0007669"/>
    <property type="project" value="UniProtKB-KW"/>
</dbReference>
<accession>A0AA95GEZ2</accession>
<dbReference type="EMBL" id="CP123498">
    <property type="protein sequence ID" value="WGL95108.1"/>
    <property type="molecule type" value="Genomic_DNA"/>
</dbReference>
<keyword evidence="4" id="KW-0067">ATP-binding</keyword>
<protein>
    <submittedName>
        <fullName evidence="6">AAA family ATPase</fullName>
    </submittedName>
</protein>
<evidence type="ECO:0000256" key="4">
    <source>
        <dbReference type="ARBA" id="ARBA00022840"/>
    </source>
</evidence>
<evidence type="ECO:0000313" key="7">
    <source>
        <dbReference type="Proteomes" id="UP001177597"/>
    </source>
</evidence>
<feature type="domain" description="UvrD-like helicase ATP-binding" evidence="5">
    <location>
        <begin position="6"/>
        <end position="142"/>
    </location>
</feature>
<proteinExistence type="predicted"/>
<dbReference type="RefSeq" id="WP_280629176.1">
    <property type="nucleotide sequence ID" value="NZ_CP123498.1"/>
</dbReference>
<dbReference type="InterPro" id="IPR014016">
    <property type="entry name" value="UvrD-like_ATP-bd"/>
</dbReference>
<keyword evidence="2" id="KW-0378">Hydrolase</keyword>
<reference evidence="6" key="1">
    <citation type="submission" date="2023-04" db="EMBL/GenBank/DDBJ databases">
        <title>Genome dynamics across the evolutionary transition to endosymbiosis.</title>
        <authorList>
            <person name="Siozios S."/>
            <person name="Nadal-Jimenez P."/>
            <person name="Azagi T."/>
            <person name="Sprong H."/>
            <person name="Frost C.L."/>
            <person name="Parratt S.R."/>
            <person name="Taylor G."/>
            <person name="Brettell L."/>
            <person name="Lew K.C."/>
            <person name="Croft L."/>
            <person name="King K.C."/>
            <person name="Brockhurst M.A."/>
            <person name="Hypsa V."/>
            <person name="Novakova E."/>
            <person name="Darby A.C."/>
            <person name="Hurst G.D.D."/>
        </authorList>
    </citation>
    <scope>NUCLEOTIDE SEQUENCE</scope>
    <source>
        <strain evidence="6">AIh</strain>
    </source>
</reference>
<dbReference type="GO" id="GO:0005524">
    <property type="term" value="F:ATP binding"/>
    <property type="evidence" value="ECO:0007669"/>
    <property type="project" value="UniProtKB-KW"/>
</dbReference>
<evidence type="ECO:0000256" key="3">
    <source>
        <dbReference type="ARBA" id="ARBA00022806"/>
    </source>
</evidence>
<dbReference type="Proteomes" id="UP001177597">
    <property type="component" value="Chromosome"/>
</dbReference>
<dbReference type="InterPro" id="IPR027417">
    <property type="entry name" value="P-loop_NTPase"/>
</dbReference>
<evidence type="ECO:0000256" key="1">
    <source>
        <dbReference type="ARBA" id="ARBA00022741"/>
    </source>
</evidence>
<dbReference type="SUPFAM" id="SSF52540">
    <property type="entry name" value="P-loop containing nucleoside triphosphate hydrolases"/>
    <property type="match status" value="1"/>
</dbReference>
<sequence>MIEIQIAGAGAGKTFGLADKITNHINNYKGHKKIFVLTYTNSATTKIQQEIIKKIRNIPSILHIQTVHSFLLNEIVYPYSSYILDDVYNNISIMKISTSRFKNLIFKELKKNKIIHADNVYRISKKIIDKKNHTKLKKEKIRKIISILSDCFEKIYIDEVQDLNMDALSFLKF</sequence>
<dbReference type="Pfam" id="PF00580">
    <property type="entry name" value="UvrD-helicase"/>
    <property type="match status" value="1"/>
</dbReference>
<dbReference type="AlphaFoldDB" id="A0AA95GEZ2"/>
<name>A0AA95GEZ2_9GAMM</name>
<keyword evidence="3" id="KW-0347">Helicase</keyword>
<gene>
    <name evidence="6" type="ORF">QE207_15810</name>
</gene>
<organism evidence="6 7">
    <name type="scientific">Arsenophonus nasoniae</name>
    <name type="common">son-killer infecting Nasonia vitripennis</name>
    <dbReference type="NCBI Taxonomy" id="638"/>
    <lineage>
        <taxon>Bacteria</taxon>
        <taxon>Pseudomonadati</taxon>
        <taxon>Pseudomonadota</taxon>
        <taxon>Gammaproteobacteria</taxon>
        <taxon>Enterobacterales</taxon>
        <taxon>Morganellaceae</taxon>
        <taxon>Arsenophonus</taxon>
    </lineage>
</organism>
<dbReference type="GO" id="GO:0004386">
    <property type="term" value="F:helicase activity"/>
    <property type="evidence" value="ECO:0007669"/>
    <property type="project" value="UniProtKB-KW"/>
</dbReference>
<dbReference type="Gene3D" id="3.40.50.300">
    <property type="entry name" value="P-loop containing nucleotide triphosphate hydrolases"/>
    <property type="match status" value="1"/>
</dbReference>